<keyword evidence="3" id="KW-1185">Reference proteome</keyword>
<dbReference type="EMBL" id="PXYI01000004">
    <property type="protein sequence ID" value="PSJ39984.1"/>
    <property type="molecule type" value="Genomic_DNA"/>
</dbReference>
<organism evidence="2 3">
    <name type="scientific">Allosphingosinicella deserti</name>
    <dbReference type="NCBI Taxonomy" id="2116704"/>
    <lineage>
        <taxon>Bacteria</taxon>
        <taxon>Pseudomonadati</taxon>
        <taxon>Pseudomonadota</taxon>
        <taxon>Alphaproteobacteria</taxon>
        <taxon>Sphingomonadales</taxon>
        <taxon>Sphingomonadaceae</taxon>
        <taxon>Allosphingosinicella</taxon>
    </lineage>
</organism>
<dbReference type="Pfam" id="PF13144">
    <property type="entry name" value="ChapFlgA"/>
    <property type="match status" value="1"/>
</dbReference>
<evidence type="ECO:0000259" key="1">
    <source>
        <dbReference type="Pfam" id="PF13144"/>
    </source>
</evidence>
<accession>A0A2P7QPV9</accession>
<dbReference type="Proteomes" id="UP000241167">
    <property type="component" value="Unassembled WGS sequence"/>
</dbReference>
<sequence length="139" mass="14185">MRVAAALGAPIGAPGGAVRGIDRRLKLAACPAPVTIEPPAMAAATVRCDPLGWRIRVPLVMPATALATRAAAEKPEPIIRKGDQVELTAASACFSVSTIGIAEQDGAAGDRIRIRSDRKGPPVIGIVGEDGSVSLPGFK</sequence>
<keyword evidence="2" id="KW-0282">Flagellum</keyword>
<dbReference type="Gene3D" id="2.30.30.760">
    <property type="match status" value="1"/>
</dbReference>
<keyword evidence="2" id="KW-0966">Cell projection</keyword>
<evidence type="ECO:0000313" key="3">
    <source>
        <dbReference type="Proteomes" id="UP000241167"/>
    </source>
</evidence>
<name>A0A2P7QPV9_9SPHN</name>
<protein>
    <submittedName>
        <fullName evidence="2">Flagellar protein</fullName>
    </submittedName>
</protein>
<comment type="caution">
    <text evidence="2">The sequence shown here is derived from an EMBL/GenBank/DDBJ whole genome shotgun (WGS) entry which is preliminary data.</text>
</comment>
<proteinExistence type="predicted"/>
<reference evidence="2 3" key="1">
    <citation type="submission" date="2018-03" db="EMBL/GenBank/DDBJ databases">
        <title>The draft genome of Sphingosinicella sp. GL-C-18.</title>
        <authorList>
            <person name="Liu L."/>
            <person name="Li L."/>
            <person name="Liang L."/>
            <person name="Zhang X."/>
            <person name="Wang T."/>
        </authorList>
    </citation>
    <scope>NUCLEOTIDE SEQUENCE [LARGE SCALE GENOMIC DNA]</scope>
    <source>
        <strain evidence="2 3">GL-C-18</strain>
    </source>
</reference>
<dbReference type="AlphaFoldDB" id="A0A2P7QPV9"/>
<dbReference type="InterPro" id="IPR017585">
    <property type="entry name" value="SAF_FlgA"/>
</dbReference>
<dbReference type="OrthoDB" id="7408548at2"/>
<keyword evidence="2" id="KW-0969">Cilium</keyword>
<evidence type="ECO:0000313" key="2">
    <source>
        <dbReference type="EMBL" id="PSJ39984.1"/>
    </source>
</evidence>
<feature type="domain" description="Flagella basal body P-ring formation protein FlgA SAF" evidence="1">
    <location>
        <begin position="74"/>
        <end position="134"/>
    </location>
</feature>
<gene>
    <name evidence="2" type="ORF">C7I55_13795</name>
</gene>